<dbReference type="Proteomes" id="UP001064048">
    <property type="component" value="Chromosome 5"/>
</dbReference>
<gene>
    <name evidence="1" type="ORF">MSG28_003404</name>
</gene>
<proteinExistence type="predicted"/>
<sequence length="83" mass="9241">MRGIAAQYVHVVHSTARATLQMQTTRAGGQTATREMVTVKMCCWDERFEKCAPLSADAAYREAGHVSLTNTRSHLTTGFVMFF</sequence>
<reference evidence="1 2" key="1">
    <citation type="journal article" date="2022" name="Genome Biol. Evol.">
        <title>The Spruce Budworm Genome: Reconstructing the Evolutionary History of Antifreeze Proteins.</title>
        <authorList>
            <person name="Beliveau C."/>
            <person name="Gagne P."/>
            <person name="Picq S."/>
            <person name="Vernygora O."/>
            <person name="Keeling C.I."/>
            <person name="Pinkney K."/>
            <person name="Doucet D."/>
            <person name="Wen F."/>
            <person name="Johnston J.S."/>
            <person name="Maaroufi H."/>
            <person name="Boyle B."/>
            <person name="Laroche J."/>
            <person name="Dewar K."/>
            <person name="Juretic N."/>
            <person name="Blackburn G."/>
            <person name="Nisole A."/>
            <person name="Brunet B."/>
            <person name="Brandao M."/>
            <person name="Lumley L."/>
            <person name="Duan J."/>
            <person name="Quan G."/>
            <person name="Lucarotti C.J."/>
            <person name="Roe A.D."/>
            <person name="Sperling F.A.H."/>
            <person name="Levesque R.C."/>
            <person name="Cusson M."/>
        </authorList>
    </citation>
    <scope>NUCLEOTIDE SEQUENCE [LARGE SCALE GENOMIC DNA]</scope>
    <source>
        <strain evidence="1">Glfc:IPQL:Cfum</strain>
    </source>
</reference>
<comment type="caution">
    <text evidence="1">The sequence shown here is derived from an EMBL/GenBank/DDBJ whole genome shotgun (WGS) entry which is preliminary data.</text>
</comment>
<dbReference type="EMBL" id="CM046105">
    <property type="protein sequence ID" value="KAI8434931.1"/>
    <property type="molecule type" value="Genomic_DNA"/>
</dbReference>
<keyword evidence="2" id="KW-1185">Reference proteome</keyword>
<evidence type="ECO:0000313" key="1">
    <source>
        <dbReference type="EMBL" id="KAI8434931.1"/>
    </source>
</evidence>
<accession>A0ACC0KFE0</accession>
<name>A0ACC0KFE0_CHOFU</name>
<protein>
    <submittedName>
        <fullName evidence="1">Uncharacterized protein</fullName>
    </submittedName>
</protein>
<evidence type="ECO:0000313" key="2">
    <source>
        <dbReference type="Proteomes" id="UP001064048"/>
    </source>
</evidence>
<organism evidence="1 2">
    <name type="scientific">Choristoneura fumiferana</name>
    <name type="common">Spruce budworm moth</name>
    <name type="synonym">Archips fumiferana</name>
    <dbReference type="NCBI Taxonomy" id="7141"/>
    <lineage>
        <taxon>Eukaryota</taxon>
        <taxon>Metazoa</taxon>
        <taxon>Ecdysozoa</taxon>
        <taxon>Arthropoda</taxon>
        <taxon>Hexapoda</taxon>
        <taxon>Insecta</taxon>
        <taxon>Pterygota</taxon>
        <taxon>Neoptera</taxon>
        <taxon>Endopterygota</taxon>
        <taxon>Lepidoptera</taxon>
        <taxon>Glossata</taxon>
        <taxon>Ditrysia</taxon>
        <taxon>Tortricoidea</taxon>
        <taxon>Tortricidae</taxon>
        <taxon>Tortricinae</taxon>
        <taxon>Choristoneura</taxon>
    </lineage>
</organism>